<feature type="region of interest" description="Disordered" evidence="1">
    <location>
        <begin position="61"/>
        <end position="93"/>
    </location>
</feature>
<keyword evidence="3" id="KW-1185">Reference proteome</keyword>
<dbReference type="AlphaFoldDB" id="A0A3M7RV99"/>
<sequence>MIKTTILKELVIWKKIRPGNFYMMIRVFHEQEILYTHLKKNSQFLILGIMYRIKKQCSNKNVTLKKPRPNNDRPSKPVFGSESSVPTDTYYLL</sequence>
<gene>
    <name evidence="2" type="ORF">BpHYR1_030265</name>
</gene>
<evidence type="ECO:0000313" key="2">
    <source>
        <dbReference type="EMBL" id="RNA27255.1"/>
    </source>
</evidence>
<accession>A0A3M7RV99</accession>
<dbReference type="Proteomes" id="UP000276133">
    <property type="component" value="Unassembled WGS sequence"/>
</dbReference>
<comment type="caution">
    <text evidence="2">The sequence shown here is derived from an EMBL/GenBank/DDBJ whole genome shotgun (WGS) entry which is preliminary data.</text>
</comment>
<proteinExistence type="predicted"/>
<protein>
    <submittedName>
        <fullName evidence="2">Uncharacterized protein</fullName>
    </submittedName>
</protein>
<dbReference type="EMBL" id="REGN01002576">
    <property type="protein sequence ID" value="RNA27255.1"/>
    <property type="molecule type" value="Genomic_DNA"/>
</dbReference>
<evidence type="ECO:0000313" key="3">
    <source>
        <dbReference type="Proteomes" id="UP000276133"/>
    </source>
</evidence>
<evidence type="ECO:0000256" key="1">
    <source>
        <dbReference type="SAM" id="MobiDB-lite"/>
    </source>
</evidence>
<name>A0A3M7RV99_BRAPC</name>
<organism evidence="2 3">
    <name type="scientific">Brachionus plicatilis</name>
    <name type="common">Marine rotifer</name>
    <name type="synonym">Brachionus muelleri</name>
    <dbReference type="NCBI Taxonomy" id="10195"/>
    <lineage>
        <taxon>Eukaryota</taxon>
        <taxon>Metazoa</taxon>
        <taxon>Spiralia</taxon>
        <taxon>Gnathifera</taxon>
        <taxon>Rotifera</taxon>
        <taxon>Eurotatoria</taxon>
        <taxon>Monogononta</taxon>
        <taxon>Pseudotrocha</taxon>
        <taxon>Ploima</taxon>
        <taxon>Brachionidae</taxon>
        <taxon>Brachionus</taxon>
    </lineage>
</organism>
<reference evidence="2 3" key="1">
    <citation type="journal article" date="2018" name="Sci. Rep.">
        <title>Genomic signatures of local adaptation to the degree of environmental predictability in rotifers.</title>
        <authorList>
            <person name="Franch-Gras L."/>
            <person name="Hahn C."/>
            <person name="Garcia-Roger E.M."/>
            <person name="Carmona M.J."/>
            <person name="Serra M."/>
            <person name="Gomez A."/>
        </authorList>
    </citation>
    <scope>NUCLEOTIDE SEQUENCE [LARGE SCALE GENOMIC DNA]</scope>
    <source>
        <strain evidence="2">HYR1</strain>
    </source>
</reference>